<proteinExistence type="predicted"/>
<reference evidence="1" key="1">
    <citation type="submission" date="2017-05" db="EMBL/GenBank/DDBJ databases">
        <authorList>
            <person name="Varghese N."/>
            <person name="Submissions S."/>
        </authorList>
    </citation>
    <scope>NUCLEOTIDE SEQUENCE</scope>
    <source>
        <strain evidence="1">LMG 28168</strain>
    </source>
</reference>
<evidence type="ECO:0000313" key="1">
    <source>
        <dbReference type="EMBL" id="SMQ22348.1"/>
    </source>
</evidence>
<accession>A0ACD2TZH2</accession>
<comment type="caution">
    <text evidence="1">The sequence shown here is derived from an EMBL/GenBank/DDBJ whole genome shotgun (WGS) entry which is preliminary data.</text>
</comment>
<evidence type="ECO:0000313" key="2">
    <source>
        <dbReference type="Proteomes" id="UP001158048"/>
    </source>
</evidence>
<dbReference type="Proteomes" id="UP001158048">
    <property type="component" value="Unassembled WGS sequence"/>
</dbReference>
<gene>
    <name evidence="1" type="ORF">SAMN04488483_0259</name>
</gene>
<protein>
    <submittedName>
        <fullName evidence="1">Uncharacterized protein</fullName>
    </submittedName>
</protein>
<organism evidence="1 2">
    <name type="scientific">Pseudomonas helmanticensis</name>
    <dbReference type="NCBI Taxonomy" id="1471381"/>
    <lineage>
        <taxon>Bacteria</taxon>
        <taxon>Pseudomonadati</taxon>
        <taxon>Pseudomonadota</taxon>
        <taxon>Gammaproteobacteria</taxon>
        <taxon>Pseudomonadales</taxon>
        <taxon>Pseudomonadaceae</taxon>
        <taxon>Pseudomonas</taxon>
    </lineage>
</organism>
<dbReference type="EMBL" id="FXUY01000001">
    <property type="protein sequence ID" value="SMQ22348.1"/>
    <property type="molecule type" value="Genomic_DNA"/>
</dbReference>
<sequence>MRNNRQKKPAEAGFFVSQAIKSLDLNGEMAPAGASAKALEKSFISMRYP</sequence>
<name>A0ACD2TZH2_9PSED</name>
<keyword evidence="2" id="KW-1185">Reference proteome</keyword>